<dbReference type="EMBL" id="KI392068">
    <property type="protein sequence ID" value="ERN19695.1"/>
    <property type="molecule type" value="Genomic_DNA"/>
</dbReference>
<dbReference type="GO" id="GO:0046983">
    <property type="term" value="F:protein dimerization activity"/>
    <property type="evidence" value="ECO:0007669"/>
    <property type="project" value="InterPro"/>
</dbReference>
<keyword evidence="2" id="KW-0808">Transferase</keyword>
<protein>
    <recommendedName>
        <fullName evidence="9">O-methyltransferase domain-containing protein</fullName>
    </recommendedName>
</protein>
<evidence type="ECO:0000256" key="1">
    <source>
        <dbReference type="ARBA" id="ARBA00022603"/>
    </source>
</evidence>
<dbReference type="Pfam" id="PF08100">
    <property type="entry name" value="Dimerisation"/>
    <property type="match status" value="1"/>
</dbReference>
<evidence type="ECO:0000256" key="2">
    <source>
        <dbReference type="ARBA" id="ARBA00022679"/>
    </source>
</evidence>
<dbReference type="InterPro" id="IPR036388">
    <property type="entry name" value="WH-like_DNA-bd_sf"/>
</dbReference>
<dbReference type="PANTHER" id="PTHR11746">
    <property type="entry name" value="O-METHYLTRANSFERASE"/>
    <property type="match status" value="1"/>
</dbReference>
<dbReference type="InterPro" id="IPR036390">
    <property type="entry name" value="WH_DNA-bd_sf"/>
</dbReference>
<dbReference type="Proteomes" id="UP000017836">
    <property type="component" value="Unassembled WGS sequence"/>
</dbReference>
<feature type="domain" description="O-methyltransferase C-terminal" evidence="5">
    <location>
        <begin position="130"/>
        <end position="335"/>
    </location>
</feature>
<dbReference type="InterPro" id="IPR016461">
    <property type="entry name" value="COMT-like"/>
</dbReference>
<gene>
    <name evidence="7" type="ORF">AMTR_s00062p00190100</name>
</gene>
<evidence type="ECO:0000256" key="4">
    <source>
        <dbReference type="PIRSR" id="PIRSR005739-1"/>
    </source>
</evidence>
<dbReference type="GO" id="GO:0032259">
    <property type="term" value="P:methylation"/>
    <property type="evidence" value="ECO:0000318"/>
    <property type="project" value="GO_Central"/>
</dbReference>
<reference evidence="8" key="1">
    <citation type="journal article" date="2013" name="Science">
        <title>The Amborella genome and the evolution of flowering plants.</title>
        <authorList>
            <consortium name="Amborella Genome Project"/>
        </authorList>
    </citation>
    <scope>NUCLEOTIDE SEQUENCE [LARGE SCALE GENOMIC DNA]</scope>
</reference>
<dbReference type="SUPFAM" id="SSF46785">
    <property type="entry name" value="Winged helix' DNA-binding domain"/>
    <property type="match status" value="1"/>
</dbReference>
<dbReference type="GO" id="GO:0008171">
    <property type="term" value="F:O-methyltransferase activity"/>
    <property type="evidence" value="ECO:0000318"/>
    <property type="project" value="GO_Central"/>
</dbReference>
<dbReference type="Gene3D" id="3.40.50.150">
    <property type="entry name" value="Vaccinia Virus protein VP39"/>
    <property type="match status" value="1"/>
</dbReference>
<organism evidence="7 8">
    <name type="scientific">Amborella trichopoda</name>
    <dbReference type="NCBI Taxonomy" id="13333"/>
    <lineage>
        <taxon>Eukaryota</taxon>
        <taxon>Viridiplantae</taxon>
        <taxon>Streptophyta</taxon>
        <taxon>Embryophyta</taxon>
        <taxon>Tracheophyta</taxon>
        <taxon>Spermatophyta</taxon>
        <taxon>Magnoliopsida</taxon>
        <taxon>Amborellales</taxon>
        <taxon>Amborellaceae</taxon>
        <taxon>Amborella</taxon>
    </lineage>
</organism>
<feature type="active site" description="Proton acceptor" evidence="4">
    <location>
        <position position="261"/>
    </location>
</feature>
<dbReference type="InterPro" id="IPR001077">
    <property type="entry name" value="COMT_C"/>
</dbReference>
<proteinExistence type="predicted"/>
<dbReference type="GO" id="GO:0008757">
    <property type="term" value="F:S-adenosylmethionine-dependent methyltransferase activity"/>
    <property type="evidence" value="ECO:0000318"/>
    <property type="project" value="GO_Central"/>
</dbReference>
<evidence type="ECO:0000313" key="8">
    <source>
        <dbReference type="Proteomes" id="UP000017836"/>
    </source>
</evidence>
<evidence type="ECO:0000259" key="5">
    <source>
        <dbReference type="Pfam" id="PF00891"/>
    </source>
</evidence>
<feature type="domain" description="O-methyltransferase dimerisation" evidence="6">
    <location>
        <begin position="23"/>
        <end position="110"/>
    </location>
</feature>
<dbReference type="Pfam" id="PF00891">
    <property type="entry name" value="Methyltransf_2"/>
    <property type="match status" value="1"/>
</dbReference>
<name>U5DBV9_AMBTC</name>
<evidence type="ECO:0000256" key="3">
    <source>
        <dbReference type="ARBA" id="ARBA00022691"/>
    </source>
</evidence>
<dbReference type="PIRSF" id="PIRSF005739">
    <property type="entry name" value="O-mtase"/>
    <property type="match status" value="1"/>
</dbReference>
<accession>U5DBV9</accession>
<dbReference type="SUPFAM" id="SSF53335">
    <property type="entry name" value="S-adenosyl-L-methionine-dependent methyltransferases"/>
    <property type="match status" value="1"/>
</dbReference>
<dbReference type="PROSITE" id="PS51683">
    <property type="entry name" value="SAM_OMT_II"/>
    <property type="match status" value="1"/>
</dbReference>
<dbReference type="InterPro" id="IPR012967">
    <property type="entry name" value="COMT_dimerisation"/>
</dbReference>
<dbReference type="Gene3D" id="1.10.10.10">
    <property type="entry name" value="Winged helix-like DNA-binding domain superfamily/Winged helix DNA-binding domain"/>
    <property type="match status" value="1"/>
</dbReference>
<dbReference type="KEGG" id="atr:18448090"/>
<keyword evidence="8" id="KW-1185">Reference proteome</keyword>
<dbReference type="OMA" id="TEMHIDD"/>
<dbReference type="InterPro" id="IPR029063">
    <property type="entry name" value="SAM-dependent_MTases_sf"/>
</dbReference>
<dbReference type="OrthoDB" id="757282at2759"/>
<dbReference type="AlphaFoldDB" id="U5DBV9"/>
<evidence type="ECO:0000259" key="6">
    <source>
        <dbReference type="Pfam" id="PF08100"/>
    </source>
</evidence>
<evidence type="ECO:0008006" key="9">
    <source>
        <dbReference type="Google" id="ProtNLM"/>
    </source>
</evidence>
<sequence>MAFKETQHQQQGKEEVEAQAVIWEHMFGMAKTMALNCAVRLGLADIIHAHGRPITLFHLASLLPIQPVNPDRLHRLMRFLVHTHLFAKTTGLNGDEETYWLTPSSQLLLRHAEKSMSGFARVHEMTVSPWLSLGPCLEEGVASAFEKTYGMSRWEYSASHPDENRAFNEAMACLARLVMPAIVGGCERLLQGARSVVDVGGGTGTAVGALAKAFPSVKFTLYDLPHVVATVGELNGVDTVGGDMFSAIPKADVVFLMRILHDWGDKECLEILKQIRKAIPEEGKVIIVDVVLKEEEEHVFRHARMGLDMVMMVQTGGKERDEGEWAKLLHDAGFKKYEVVPIMAVYSIIVAFP</sequence>
<dbReference type="eggNOG" id="KOG3178">
    <property type="taxonomic scope" value="Eukaryota"/>
</dbReference>
<keyword evidence="1" id="KW-0489">Methyltransferase</keyword>
<keyword evidence="3" id="KW-0949">S-adenosyl-L-methionine</keyword>
<dbReference type="HOGENOM" id="CLU_005533_7_0_1"/>
<evidence type="ECO:0000313" key="7">
    <source>
        <dbReference type="EMBL" id="ERN19695.1"/>
    </source>
</evidence>
<dbReference type="Gramene" id="ERN19695">
    <property type="protein sequence ID" value="ERN19695"/>
    <property type="gene ID" value="AMTR_s00062p00190100"/>
</dbReference>